<accession>A0A2H9T2L0</accession>
<protein>
    <submittedName>
        <fullName evidence="1">Uncharacterized protein</fullName>
    </submittedName>
</protein>
<evidence type="ECO:0000313" key="1">
    <source>
        <dbReference type="EMBL" id="PJE77461.1"/>
    </source>
</evidence>
<comment type="caution">
    <text evidence="1">The sequence shown here is derived from an EMBL/GenBank/DDBJ whole genome shotgun (WGS) entry which is preliminary data.</text>
</comment>
<name>A0A2H9T2L0_9ZZZZ</name>
<dbReference type="EMBL" id="NSIT01000584">
    <property type="protein sequence ID" value="PJE77461.1"/>
    <property type="molecule type" value="Genomic_DNA"/>
</dbReference>
<reference evidence="1" key="1">
    <citation type="journal article" date="2017" name="Appl. Environ. Microbiol.">
        <title>Molecular characterization of an Endozoicomonas-like organism causing infection in king scallop Pecten maximus L.</title>
        <authorList>
            <person name="Cano I."/>
            <person name="van Aerle R."/>
            <person name="Ross S."/>
            <person name="Verner-Jeffreys D.W."/>
            <person name="Paley R.K."/>
            <person name="Rimmer G."/>
            <person name="Ryder D."/>
            <person name="Hooper P."/>
            <person name="Stone D."/>
            <person name="Feist S.W."/>
        </authorList>
    </citation>
    <scope>NUCLEOTIDE SEQUENCE</scope>
</reference>
<organism evidence="1">
    <name type="scientific">invertebrate metagenome</name>
    <dbReference type="NCBI Taxonomy" id="1711999"/>
    <lineage>
        <taxon>unclassified sequences</taxon>
        <taxon>metagenomes</taxon>
        <taxon>organismal metagenomes</taxon>
    </lineage>
</organism>
<gene>
    <name evidence="1" type="ORF">CI610_03615</name>
</gene>
<proteinExistence type="predicted"/>
<dbReference type="AlphaFoldDB" id="A0A2H9T2L0"/>
<sequence>MKSVIAKPKQHLPTYLFKMDAHQSTFPLGGTHMAQTTFKFTIMVSKISRLTGCTFLKCT</sequence>